<reference evidence="1 2" key="2">
    <citation type="journal article" date="2015" name="Genome Announc.">
        <title>Genome Sequence of Anoxybacillus flavithermus Strain AK1, a Thermophile Isolated from a Hot Spring in Saudi Arabia.</title>
        <authorList>
            <person name="Khalil A."/>
            <person name="Sivakumar N."/>
            <person name="Qarawi S."/>
        </authorList>
    </citation>
    <scope>NUCLEOTIDE SEQUENCE [LARGE SCALE GENOMIC DNA]</scope>
    <source>
        <strain evidence="1 2">AK1</strain>
    </source>
</reference>
<reference evidence="1 2" key="1">
    <citation type="submission" date="2013-03" db="EMBL/GenBank/DDBJ databases">
        <title>Assembly of a new bacterial strain Anoxybacillus flavithermus AK1.</title>
        <authorList>
            <person name="Rajan I."/>
            <person name="PoliReddy D."/>
            <person name="Sugumar T."/>
            <person name="Rathinam K."/>
            <person name="Alqarawi S."/>
            <person name="Khalil A.B."/>
            <person name="Sivakumar N."/>
        </authorList>
    </citation>
    <scope>NUCLEOTIDE SEQUENCE [LARGE SCALE GENOMIC DNA]</scope>
    <source>
        <strain evidence="1 2">AK1</strain>
    </source>
</reference>
<dbReference type="Proteomes" id="UP000012085">
    <property type="component" value="Unassembled WGS sequence"/>
</dbReference>
<accession>M8DVQ1</accession>
<protein>
    <submittedName>
        <fullName evidence="1">Uncharacterized protein</fullName>
    </submittedName>
</protein>
<organism evidence="1 2">
    <name type="scientific">Anoxybacillus flavithermus AK1</name>
    <dbReference type="NCBI Taxonomy" id="1297581"/>
    <lineage>
        <taxon>Bacteria</taxon>
        <taxon>Bacillati</taxon>
        <taxon>Bacillota</taxon>
        <taxon>Bacilli</taxon>
        <taxon>Bacillales</taxon>
        <taxon>Anoxybacillaceae</taxon>
        <taxon>Anoxybacillus</taxon>
    </lineage>
</organism>
<evidence type="ECO:0000313" key="2">
    <source>
        <dbReference type="Proteomes" id="UP000012085"/>
    </source>
</evidence>
<comment type="caution">
    <text evidence="1">The sequence shown here is derived from an EMBL/GenBank/DDBJ whole genome shotgun (WGS) entry which is preliminary data.</text>
</comment>
<sequence length="71" mass="7858">MLANLLIYSNNKSKVVEALDDLESWIDDANDLAQSTIKTKLNSLLIEARVPGTYSLPIADAIARTITWLIL</sequence>
<name>M8DVQ1_9BACL</name>
<proteinExistence type="predicted"/>
<dbReference type="EMBL" id="APCD01000035">
    <property type="protein sequence ID" value="EMT44859.1"/>
    <property type="molecule type" value="Genomic_DNA"/>
</dbReference>
<evidence type="ECO:0000313" key="1">
    <source>
        <dbReference type="EMBL" id="EMT44859.1"/>
    </source>
</evidence>
<dbReference type="RefSeq" id="WP_003399350.1">
    <property type="nucleotide sequence ID" value="NZ_APCD01000035.1"/>
</dbReference>
<dbReference type="AlphaFoldDB" id="M8DVQ1"/>
<gene>
    <name evidence="1" type="ORF">H919_13100</name>
</gene>